<dbReference type="PROSITE" id="PS50097">
    <property type="entry name" value="BTB"/>
    <property type="match status" value="1"/>
</dbReference>
<dbReference type="CDD" id="cd00121">
    <property type="entry name" value="MATH"/>
    <property type="match status" value="1"/>
</dbReference>
<evidence type="ECO:0000313" key="6">
    <source>
        <dbReference type="Proteomes" id="UP001497457"/>
    </source>
</evidence>
<dbReference type="Gene3D" id="1.25.40.420">
    <property type="match status" value="1"/>
</dbReference>
<dbReference type="PANTHER" id="PTHR26379">
    <property type="entry name" value="BTB/POZ AND MATH DOMAIN-CONTAINING PROTEIN 1"/>
    <property type="match status" value="1"/>
</dbReference>
<dbReference type="CDD" id="cd18280">
    <property type="entry name" value="BTB_POZ_BPM_plant"/>
    <property type="match status" value="1"/>
</dbReference>
<dbReference type="Proteomes" id="UP001497457">
    <property type="component" value="Chromosome 27b"/>
</dbReference>
<keyword evidence="6" id="KW-1185">Reference proteome</keyword>
<dbReference type="EMBL" id="OZ075137">
    <property type="protein sequence ID" value="CAL5007390.1"/>
    <property type="molecule type" value="Genomic_DNA"/>
</dbReference>
<dbReference type="InterPro" id="IPR002083">
    <property type="entry name" value="MATH/TRAF_dom"/>
</dbReference>
<accession>A0ABC9BW22</accession>
<dbReference type="PANTHER" id="PTHR26379:SF474">
    <property type="entry name" value="OS08G0228200 PROTEIN"/>
    <property type="match status" value="1"/>
</dbReference>
<dbReference type="Pfam" id="PF22486">
    <property type="entry name" value="MATH_2"/>
    <property type="match status" value="1"/>
</dbReference>
<dbReference type="SUPFAM" id="SSF54695">
    <property type="entry name" value="POZ domain"/>
    <property type="match status" value="1"/>
</dbReference>
<dbReference type="Pfam" id="PF00651">
    <property type="entry name" value="BTB"/>
    <property type="match status" value="1"/>
</dbReference>
<dbReference type="AlphaFoldDB" id="A0ABC9BW22"/>
<evidence type="ECO:0000256" key="1">
    <source>
        <dbReference type="ARBA" id="ARBA00004906"/>
    </source>
</evidence>
<reference evidence="6" key="1">
    <citation type="submission" date="2024-06" db="EMBL/GenBank/DDBJ databases">
        <authorList>
            <person name="Ryan C."/>
        </authorList>
    </citation>
    <scope>NUCLEOTIDE SEQUENCE [LARGE SCALE GENOMIC DNA]</scope>
</reference>
<dbReference type="InterPro" id="IPR000210">
    <property type="entry name" value="BTB/POZ_dom"/>
</dbReference>
<name>A0ABC9BW22_9POAL</name>
<proteinExistence type="inferred from homology"/>
<feature type="domain" description="MATH" evidence="4">
    <location>
        <begin position="21"/>
        <end position="150"/>
    </location>
</feature>
<gene>
    <name evidence="5" type="ORF">URODEC1_LOCUS68475</name>
</gene>
<dbReference type="InterPro" id="IPR011333">
    <property type="entry name" value="SKP1/BTB/POZ_sf"/>
</dbReference>
<feature type="domain" description="BTB" evidence="3">
    <location>
        <begin position="188"/>
        <end position="255"/>
    </location>
</feature>
<protein>
    <submittedName>
        <fullName evidence="5">Uncharacterized protein</fullName>
    </submittedName>
</protein>
<dbReference type="InterPro" id="IPR056423">
    <property type="entry name" value="BACK_BPM_SPOP"/>
</dbReference>
<organism evidence="5 6">
    <name type="scientific">Urochloa decumbens</name>
    <dbReference type="NCBI Taxonomy" id="240449"/>
    <lineage>
        <taxon>Eukaryota</taxon>
        <taxon>Viridiplantae</taxon>
        <taxon>Streptophyta</taxon>
        <taxon>Embryophyta</taxon>
        <taxon>Tracheophyta</taxon>
        <taxon>Spermatophyta</taxon>
        <taxon>Magnoliopsida</taxon>
        <taxon>Liliopsida</taxon>
        <taxon>Poales</taxon>
        <taxon>Poaceae</taxon>
        <taxon>PACMAD clade</taxon>
        <taxon>Panicoideae</taxon>
        <taxon>Panicodae</taxon>
        <taxon>Paniceae</taxon>
        <taxon>Melinidinae</taxon>
        <taxon>Urochloa</taxon>
    </lineage>
</organism>
<dbReference type="PROSITE" id="PS50144">
    <property type="entry name" value="MATH"/>
    <property type="match status" value="1"/>
</dbReference>
<comment type="similarity">
    <text evidence="2">Belongs to the Tdpoz family.</text>
</comment>
<dbReference type="InterPro" id="IPR045005">
    <property type="entry name" value="BPM1-6"/>
</dbReference>
<sequence length="360" mass="40360">MAASQEPWEKTTSRCAAETDRCSHVFEIHNYSLHKGIGAGRCIRSATFTVGGHDWLVGFCPDGNSSEESKDHFYVYIKLQGNGAEVRALVSFSLVNQDTTLPSLVCTPMEAPVFFNDVDPSWGVRFLKSRSELEASSYLRDDRLVIHCDVTVITGTKVSQSEKKCCIQVPPSDLSHGFGRLFNAAERTDVAFKVKGEVFRAHKIVLATRSPVFKAELYGTVREGSRETVTIQDMEPAVFKALLQFIYTDSLPALDDLDGDERQEKSKHFLVAADRYAMERMKLMCESVLCKGLKVENVAETLALADQHHCIELKNACIAFINSLKRMDAVMESSGYKHLKRACPDVFIDMWEKVAKSRRI</sequence>
<dbReference type="SUPFAM" id="SSF49599">
    <property type="entry name" value="TRAF domain-like"/>
    <property type="match status" value="1"/>
</dbReference>
<dbReference type="Gene3D" id="2.60.210.10">
    <property type="entry name" value="Apoptosis, Tumor Necrosis Factor Receptor Associated Protein 2, Chain A"/>
    <property type="match status" value="1"/>
</dbReference>
<comment type="pathway">
    <text evidence="1">Protein modification; protein ubiquitination.</text>
</comment>
<evidence type="ECO:0000259" key="3">
    <source>
        <dbReference type="PROSITE" id="PS50097"/>
    </source>
</evidence>
<evidence type="ECO:0000256" key="2">
    <source>
        <dbReference type="ARBA" id="ARBA00010846"/>
    </source>
</evidence>
<reference evidence="5 6" key="2">
    <citation type="submission" date="2024-10" db="EMBL/GenBank/DDBJ databases">
        <authorList>
            <person name="Ryan C."/>
        </authorList>
    </citation>
    <scope>NUCLEOTIDE SEQUENCE [LARGE SCALE GENOMIC DNA]</scope>
</reference>
<dbReference type="Gene3D" id="3.30.710.10">
    <property type="entry name" value="Potassium Channel Kv1.1, Chain A"/>
    <property type="match status" value="1"/>
</dbReference>
<evidence type="ECO:0000313" key="5">
    <source>
        <dbReference type="EMBL" id="CAL5007390.1"/>
    </source>
</evidence>
<dbReference type="InterPro" id="IPR008974">
    <property type="entry name" value="TRAF-like"/>
</dbReference>
<dbReference type="Pfam" id="PF24570">
    <property type="entry name" value="BACK_BPM_SPOP"/>
    <property type="match status" value="1"/>
</dbReference>
<dbReference type="SMART" id="SM00225">
    <property type="entry name" value="BTB"/>
    <property type="match status" value="1"/>
</dbReference>
<evidence type="ECO:0000259" key="4">
    <source>
        <dbReference type="PROSITE" id="PS50144"/>
    </source>
</evidence>